<comment type="caution">
    <text evidence="1">The sequence shown here is derived from an EMBL/GenBank/DDBJ whole genome shotgun (WGS) entry which is preliminary data.</text>
</comment>
<evidence type="ECO:0000313" key="1">
    <source>
        <dbReference type="EMBL" id="MBB3205985.1"/>
    </source>
</evidence>
<dbReference type="RefSeq" id="WP_184304125.1">
    <property type="nucleotide sequence ID" value="NZ_JACHXU010000005.1"/>
</dbReference>
<proteinExistence type="predicted"/>
<accession>A0A7W5DWZ9</accession>
<keyword evidence="2" id="KW-1185">Reference proteome</keyword>
<dbReference type="EMBL" id="JACHXU010000005">
    <property type="protein sequence ID" value="MBB3205985.1"/>
    <property type="molecule type" value="Genomic_DNA"/>
</dbReference>
<sequence>MRFSTDEIRLAHELKAAGLPWQPQPGHFVWDGEPLIEHDSPFHDRVFFILDLKHFLRRSKTIERLVESMVWLPTWQQCRDLLDQRGVGSDVILKRIQETNAFELGTERLELYRLLL</sequence>
<evidence type="ECO:0000313" key="2">
    <source>
        <dbReference type="Proteomes" id="UP000536179"/>
    </source>
</evidence>
<name>A0A7W5DWZ9_9BACT</name>
<gene>
    <name evidence="1" type="ORF">FHS27_001793</name>
</gene>
<protein>
    <submittedName>
        <fullName evidence="1">Uncharacterized protein</fullName>
    </submittedName>
</protein>
<dbReference type="Proteomes" id="UP000536179">
    <property type="component" value="Unassembled WGS sequence"/>
</dbReference>
<organism evidence="1 2">
    <name type="scientific">Aporhodopirellula rubra</name>
    <dbReference type="NCBI Taxonomy" id="980271"/>
    <lineage>
        <taxon>Bacteria</taxon>
        <taxon>Pseudomonadati</taxon>
        <taxon>Planctomycetota</taxon>
        <taxon>Planctomycetia</taxon>
        <taxon>Pirellulales</taxon>
        <taxon>Pirellulaceae</taxon>
        <taxon>Aporhodopirellula</taxon>
    </lineage>
</organism>
<reference evidence="1 2" key="1">
    <citation type="submission" date="2020-08" db="EMBL/GenBank/DDBJ databases">
        <title>Genomic Encyclopedia of Type Strains, Phase III (KMG-III): the genomes of soil and plant-associated and newly described type strains.</title>
        <authorList>
            <person name="Whitman W."/>
        </authorList>
    </citation>
    <scope>NUCLEOTIDE SEQUENCE [LARGE SCALE GENOMIC DNA]</scope>
    <source>
        <strain evidence="1 2">CECT 8075</strain>
    </source>
</reference>
<dbReference type="AlphaFoldDB" id="A0A7W5DWZ9"/>